<dbReference type="Proteomes" id="UP000283095">
    <property type="component" value="Chromosome"/>
</dbReference>
<evidence type="ECO:0000313" key="3">
    <source>
        <dbReference type="Proteomes" id="UP000283095"/>
    </source>
</evidence>
<dbReference type="EMBL" id="CP026095">
    <property type="protein sequence ID" value="AZV43679.1"/>
    <property type="molecule type" value="Genomic_DNA"/>
</dbReference>
<sequence>MSKNFFFCYSKYVSTYLVNKGFKPITTAREMKENKVFTLYEITPDLQAALTEYKKNR</sequence>
<reference evidence="2 3" key="1">
    <citation type="submission" date="2018-01" db="EMBL/GenBank/DDBJ databases">
        <title>Bacillus asahii Genome sequencing and assembly.</title>
        <authorList>
            <person name="Jiang H."/>
            <person name="Feng Y."/>
            <person name="Zhao F."/>
            <person name="Lin X."/>
        </authorList>
    </citation>
    <scope>NUCLEOTIDE SEQUENCE [LARGE SCALE GENOMIC DNA]</scope>
    <source>
        <strain evidence="2 3">OM18</strain>
    </source>
</reference>
<dbReference type="InterPro" id="IPR043718">
    <property type="entry name" value="DUF5659"/>
</dbReference>
<dbReference type="RefSeq" id="WP_164853242.1">
    <property type="nucleotide sequence ID" value="NZ_CP026095.1"/>
</dbReference>
<organism evidence="2 3">
    <name type="scientific">Peribacillus asahii</name>
    <dbReference type="NCBI Taxonomy" id="228899"/>
    <lineage>
        <taxon>Bacteria</taxon>
        <taxon>Bacillati</taxon>
        <taxon>Bacillota</taxon>
        <taxon>Bacilli</taxon>
        <taxon>Bacillales</taxon>
        <taxon>Bacillaceae</taxon>
        <taxon>Peribacillus</taxon>
    </lineage>
</organism>
<dbReference type="KEGG" id="pasa:BAOM_3070"/>
<dbReference type="Pfam" id="PF18903">
    <property type="entry name" value="DUF5659"/>
    <property type="match status" value="1"/>
</dbReference>
<gene>
    <name evidence="2" type="ORF">BAOM_3070</name>
</gene>
<name>A0A3Q9RNL7_9BACI</name>
<accession>A0A3Q9RNL7</accession>
<proteinExistence type="predicted"/>
<dbReference type="AlphaFoldDB" id="A0A3Q9RNL7"/>
<protein>
    <recommendedName>
        <fullName evidence="1">DUF5659 domain-containing protein</fullName>
    </recommendedName>
</protein>
<evidence type="ECO:0000313" key="2">
    <source>
        <dbReference type="EMBL" id="AZV43679.1"/>
    </source>
</evidence>
<evidence type="ECO:0000259" key="1">
    <source>
        <dbReference type="Pfam" id="PF18903"/>
    </source>
</evidence>
<feature type="domain" description="DUF5659" evidence="1">
    <location>
        <begin position="6"/>
        <end position="56"/>
    </location>
</feature>